<keyword evidence="2" id="KW-1185">Reference proteome</keyword>
<accession>A0A067M8B3</accession>
<organism evidence="1 2">
    <name type="scientific">Botryobasidium botryosum (strain FD-172 SS1)</name>
    <dbReference type="NCBI Taxonomy" id="930990"/>
    <lineage>
        <taxon>Eukaryota</taxon>
        <taxon>Fungi</taxon>
        <taxon>Dikarya</taxon>
        <taxon>Basidiomycota</taxon>
        <taxon>Agaricomycotina</taxon>
        <taxon>Agaricomycetes</taxon>
        <taxon>Cantharellales</taxon>
        <taxon>Botryobasidiaceae</taxon>
        <taxon>Botryobasidium</taxon>
    </lineage>
</organism>
<proteinExistence type="predicted"/>
<evidence type="ECO:0000313" key="2">
    <source>
        <dbReference type="Proteomes" id="UP000027195"/>
    </source>
</evidence>
<evidence type="ECO:0000313" key="1">
    <source>
        <dbReference type="EMBL" id="KDQ10935.1"/>
    </source>
</evidence>
<protein>
    <submittedName>
        <fullName evidence="1">Uncharacterized protein</fullName>
    </submittedName>
</protein>
<dbReference type="HOGENOM" id="CLU_3068335_0_0_1"/>
<reference evidence="2" key="1">
    <citation type="journal article" date="2014" name="Proc. Natl. Acad. Sci. U.S.A.">
        <title>Extensive sampling of basidiomycete genomes demonstrates inadequacy of the white-rot/brown-rot paradigm for wood decay fungi.</title>
        <authorList>
            <person name="Riley R."/>
            <person name="Salamov A.A."/>
            <person name="Brown D.W."/>
            <person name="Nagy L.G."/>
            <person name="Floudas D."/>
            <person name="Held B.W."/>
            <person name="Levasseur A."/>
            <person name="Lombard V."/>
            <person name="Morin E."/>
            <person name="Otillar R."/>
            <person name="Lindquist E.A."/>
            <person name="Sun H."/>
            <person name="LaButti K.M."/>
            <person name="Schmutz J."/>
            <person name="Jabbour D."/>
            <person name="Luo H."/>
            <person name="Baker S.E."/>
            <person name="Pisabarro A.G."/>
            <person name="Walton J.D."/>
            <person name="Blanchette R.A."/>
            <person name="Henrissat B."/>
            <person name="Martin F."/>
            <person name="Cullen D."/>
            <person name="Hibbett D.S."/>
            <person name="Grigoriev I.V."/>
        </authorList>
    </citation>
    <scope>NUCLEOTIDE SEQUENCE [LARGE SCALE GENOMIC DNA]</scope>
    <source>
        <strain evidence="2">FD-172 SS1</strain>
    </source>
</reference>
<dbReference type="EMBL" id="KL198063">
    <property type="protein sequence ID" value="KDQ10935.1"/>
    <property type="molecule type" value="Genomic_DNA"/>
</dbReference>
<gene>
    <name evidence="1" type="ORF">BOTBODRAFT_472760</name>
</gene>
<name>A0A067M8B3_BOTB1</name>
<dbReference type="Proteomes" id="UP000027195">
    <property type="component" value="Unassembled WGS sequence"/>
</dbReference>
<dbReference type="InParanoid" id="A0A067M8B3"/>
<dbReference type="AlphaFoldDB" id="A0A067M8B3"/>
<sequence length="53" mass="5949">MRTTYESQADKEGSRLRVLLLLSYTRCCCLYSLPAPLPTCRTCASFTGTQVGW</sequence>